<dbReference type="InterPro" id="IPR050595">
    <property type="entry name" value="Bact_response_regulator"/>
</dbReference>
<evidence type="ECO:0000313" key="6">
    <source>
        <dbReference type="Proteomes" id="UP000178413"/>
    </source>
</evidence>
<dbReference type="Gene3D" id="3.40.50.2300">
    <property type="match status" value="1"/>
</dbReference>
<evidence type="ECO:0000256" key="3">
    <source>
        <dbReference type="PROSITE-ProRule" id="PRU00169"/>
    </source>
</evidence>
<evidence type="ECO:0000256" key="2">
    <source>
        <dbReference type="ARBA" id="ARBA00023012"/>
    </source>
</evidence>
<evidence type="ECO:0000256" key="1">
    <source>
        <dbReference type="ARBA" id="ARBA00022553"/>
    </source>
</evidence>
<dbReference type="InterPro" id="IPR011006">
    <property type="entry name" value="CheY-like_superfamily"/>
</dbReference>
<name>A0A1G2MKM5_9BACT</name>
<dbReference type="SMART" id="SM00448">
    <property type="entry name" value="REC"/>
    <property type="match status" value="1"/>
</dbReference>
<dbReference type="InterPro" id="IPR001789">
    <property type="entry name" value="Sig_transdc_resp-reg_receiver"/>
</dbReference>
<feature type="domain" description="Response regulatory" evidence="4">
    <location>
        <begin position="10"/>
        <end position="128"/>
    </location>
</feature>
<dbReference type="Proteomes" id="UP000178413">
    <property type="component" value="Unassembled WGS sequence"/>
</dbReference>
<dbReference type="Pfam" id="PF00072">
    <property type="entry name" value="Response_reg"/>
    <property type="match status" value="1"/>
</dbReference>
<dbReference type="PANTHER" id="PTHR44591">
    <property type="entry name" value="STRESS RESPONSE REGULATOR PROTEIN 1"/>
    <property type="match status" value="1"/>
</dbReference>
<keyword evidence="2" id="KW-0902">Two-component regulatory system</keyword>
<dbReference type="AlphaFoldDB" id="A0A1G2MKM5"/>
<dbReference type="STRING" id="1802308.A3D50_00065"/>
<comment type="caution">
    <text evidence="5">The sequence shown here is derived from an EMBL/GenBank/DDBJ whole genome shotgun (WGS) entry which is preliminary data.</text>
</comment>
<sequence>MSQASSQTKKILLLDDDKFLLDMYSIKFSGAGYEVKTADASDVALKILRDGYDPTVMLVDILMPKNVGGLEFLDQVRTEKLAPHATTIILTNQGSSEDVGQAKKLNVDGYIVKATTIPSDVLKEVENIQTSRKS</sequence>
<proteinExistence type="predicted"/>
<accession>A0A1G2MKM5</accession>
<reference evidence="5 6" key="1">
    <citation type="journal article" date="2016" name="Nat. Commun.">
        <title>Thousands of microbial genomes shed light on interconnected biogeochemical processes in an aquifer system.</title>
        <authorList>
            <person name="Anantharaman K."/>
            <person name="Brown C.T."/>
            <person name="Hug L.A."/>
            <person name="Sharon I."/>
            <person name="Castelle C.J."/>
            <person name="Probst A.J."/>
            <person name="Thomas B.C."/>
            <person name="Singh A."/>
            <person name="Wilkins M.J."/>
            <person name="Karaoz U."/>
            <person name="Brodie E.L."/>
            <person name="Williams K.H."/>
            <person name="Hubbard S.S."/>
            <person name="Banfield J.F."/>
        </authorList>
    </citation>
    <scope>NUCLEOTIDE SEQUENCE [LARGE SCALE GENOMIC DNA]</scope>
</reference>
<dbReference type="PANTHER" id="PTHR44591:SF14">
    <property type="entry name" value="PROTEIN PILG"/>
    <property type="match status" value="1"/>
</dbReference>
<evidence type="ECO:0000259" key="4">
    <source>
        <dbReference type="PROSITE" id="PS50110"/>
    </source>
</evidence>
<dbReference type="PROSITE" id="PS50110">
    <property type="entry name" value="RESPONSE_REGULATORY"/>
    <property type="match status" value="1"/>
</dbReference>
<dbReference type="SUPFAM" id="SSF52172">
    <property type="entry name" value="CheY-like"/>
    <property type="match status" value="1"/>
</dbReference>
<evidence type="ECO:0000313" key="5">
    <source>
        <dbReference type="EMBL" id="OHA24398.1"/>
    </source>
</evidence>
<keyword evidence="1 3" id="KW-0597">Phosphoprotein</keyword>
<organism evidence="5 6">
    <name type="scientific">Candidatus Taylorbacteria bacterium RIFCSPHIGHO2_02_FULL_44_12</name>
    <dbReference type="NCBI Taxonomy" id="1802308"/>
    <lineage>
        <taxon>Bacteria</taxon>
        <taxon>Candidatus Tayloriibacteriota</taxon>
    </lineage>
</organism>
<protein>
    <recommendedName>
        <fullName evidence="4">Response regulatory domain-containing protein</fullName>
    </recommendedName>
</protein>
<feature type="modified residue" description="4-aspartylphosphate" evidence="3">
    <location>
        <position position="60"/>
    </location>
</feature>
<dbReference type="EMBL" id="MHRM01000005">
    <property type="protein sequence ID" value="OHA24398.1"/>
    <property type="molecule type" value="Genomic_DNA"/>
</dbReference>
<dbReference type="GO" id="GO:0000160">
    <property type="term" value="P:phosphorelay signal transduction system"/>
    <property type="evidence" value="ECO:0007669"/>
    <property type="project" value="UniProtKB-KW"/>
</dbReference>
<gene>
    <name evidence="5" type="ORF">A3D50_00065</name>
</gene>